<gene>
    <name evidence="5" type="primary">CU19_2</name>
    <name evidence="5" type="ORF">Bhyg_04573</name>
</gene>
<dbReference type="Proteomes" id="UP001151699">
    <property type="component" value="Chromosome A"/>
</dbReference>
<dbReference type="AlphaFoldDB" id="A0A9Q0NH24"/>
<protein>
    <submittedName>
        <fullName evidence="5">Cuticle protein 19</fullName>
    </submittedName>
</protein>
<dbReference type="GO" id="GO:0031012">
    <property type="term" value="C:extracellular matrix"/>
    <property type="evidence" value="ECO:0007669"/>
    <property type="project" value="TreeGrafter"/>
</dbReference>
<dbReference type="PANTHER" id="PTHR12236">
    <property type="entry name" value="STRUCTURAL CONTITUENT OF CUTICLE"/>
    <property type="match status" value="1"/>
</dbReference>
<keyword evidence="6" id="KW-1185">Reference proteome</keyword>
<evidence type="ECO:0000256" key="1">
    <source>
        <dbReference type="ARBA" id="ARBA00022460"/>
    </source>
</evidence>
<feature type="signal peptide" evidence="4">
    <location>
        <begin position="1"/>
        <end position="28"/>
    </location>
</feature>
<comment type="caution">
    <text evidence="5">The sequence shown here is derived from an EMBL/GenBank/DDBJ whole genome shotgun (WGS) entry which is preliminary data.</text>
</comment>
<dbReference type="OrthoDB" id="6595597at2759"/>
<feature type="compositionally biased region" description="Basic and acidic residues" evidence="3">
    <location>
        <begin position="127"/>
        <end position="139"/>
    </location>
</feature>
<sequence length="572" mass="64932">MEQKFIMEFLSILLISFTIGSSIPAAVSEESNEPSAMNPDRNISSQPKEMQRYIEDLRKQKPMDTVTMKKYIKAYSTQHEEYQRSEETESDKIAKQNNDTIRLHPELIPFEISDAKDPDSETLKLIEKSKEEQQNDSTKERKKVKKDMSTAESIMIKITHPGPVIANRPRSLQQLPLEVQNAINFFVQKENSQKLSSSLYQAYKDKTSTQLSKAEWYPLYLNSQKVSAPLVLSPQLVNFPLTSKYSLAKPSLHTKLPQLQSPKPVNVLYSYKANYPVYVAPKVNVLKEPKFGTPVLPEKLITNGDQNLVDLTSLVDQPPDIQLKGLSEILDKPLIRPQDSTAPVLFPLGARLPKPRPSTDKPLFVVNAVTHSTTTSAPEATPKTFHYNEIKPFYKSALSLIPTYFRTKDHIPISENSPDNFHNKADISVVSPRPIYVAPIQGKAIEAKSFQQFKHPADPFQYASGYAFGYRVRDSHTGNDYGHTQNRDTDGITRGEYHIRLPDGRIQNVKYTADEKGFHADEILSKMSNCRLQPVVNILEGFKNERTELANSDQFPLTKVRIENMHTSREQT</sequence>
<dbReference type="InterPro" id="IPR051217">
    <property type="entry name" value="Insect_Cuticle_Struc_Prot"/>
</dbReference>
<organism evidence="5 6">
    <name type="scientific">Pseudolycoriella hygida</name>
    <dbReference type="NCBI Taxonomy" id="35572"/>
    <lineage>
        <taxon>Eukaryota</taxon>
        <taxon>Metazoa</taxon>
        <taxon>Ecdysozoa</taxon>
        <taxon>Arthropoda</taxon>
        <taxon>Hexapoda</taxon>
        <taxon>Insecta</taxon>
        <taxon>Pterygota</taxon>
        <taxon>Neoptera</taxon>
        <taxon>Endopterygota</taxon>
        <taxon>Diptera</taxon>
        <taxon>Nematocera</taxon>
        <taxon>Sciaroidea</taxon>
        <taxon>Sciaridae</taxon>
        <taxon>Pseudolycoriella</taxon>
    </lineage>
</organism>
<evidence type="ECO:0000256" key="2">
    <source>
        <dbReference type="PROSITE-ProRule" id="PRU00497"/>
    </source>
</evidence>
<dbReference type="Pfam" id="PF00379">
    <property type="entry name" value="Chitin_bind_4"/>
    <property type="match status" value="1"/>
</dbReference>
<reference evidence="5" key="1">
    <citation type="submission" date="2022-07" db="EMBL/GenBank/DDBJ databases">
        <authorList>
            <person name="Trinca V."/>
            <person name="Uliana J.V.C."/>
            <person name="Torres T.T."/>
            <person name="Ward R.J."/>
            <person name="Monesi N."/>
        </authorList>
    </citation>
    <scope>NUCLEOTIDE SEQUENCE</scope>
    <source>
        <strain evidence="5">HSMRA1968</strain>
        <tissue evidence="5">Whole embryos</tissue>
    </source>
</reference>
<feature type="chain" id="PRO_5040115229" evidence="4">
    <location>
        <begin position="29"/>
        <end position="572"/>
    </location>
</feature>
<dbReference type="PROSITE" id="PS00233">
    <property type="entry name" value="CHIT_BIND_RR_1"/>
    <property type="match status" value="1"/>
</dbReference>
<dbReference type="GO" id="GO:0005615">
    <property type="term" value="C:extracellular space"/>
    <property type="evidence" value="ECO:0007669"/>
    <property type="project" value="TreeGrafter"/>
</dbReference>
<dbReference type="PANTHER" id="PTHR12236:SF79">
    <property type="entry name" value="CUTICULAR PROTEIN 50CB-RELATED"/>
    <property type="match status" value="1"/>
</dbReference>
<dbReference type="InterPro" id="IPR031311">
    <property type="entry name" value="CHIT_BIND_RR_consensus"/>
</dbReference>
<feature type="region of interest" description="Disordered" evidence="3">
    <location>
        <begin position="127"/>
        <end position="146"/>
    </location>
</feature>
<evidence type="ECO:0000313" key="6">
    <source>
        <dbReference type="Proteomes" id="UP001151699"/>
    </source>
</evidence>
<keyword evidence="4" id="KW-0732">Signal</keyword>
<evidence type="ECO:0000256" key="3">
    <source>
        <dbReference type="SAM" id="MobiDB-lite"/>
    </source>
</evidence>
<evidence type="ECO:0000313" key="5">
    <source>
        <dbReference type="EMBL" id="KAJ6649339.1"/>
    </source>
</evidence>
<name>A0A9Q0NH24_9DIPT</name>
<proteinExistence type="predicted"/>
<dbReference type="InterPro" id="IPR000618">
    <property type="entry name" value="Insect_cuticle"/>
</dbReference>
<dbReference type="GO" id="GO:0042302">
    <property type="term" value="F:structural constituent of cuticle"/>
    <property type="evidence" value="ECO:0007669"/>
    <property type="project" value="UniProtKB-UniRule"/>
</dbReference>
<dbReference type="PROSITE" id="PS51155">
    <property type="entry name" value="CHIT_BIND_RR_2"/>
    <property type="match status" value="1"/>
</dbReference>
<keyword evidence="1 2" id="KW-0193">Cuticle</keyword>
<dbReference type="EMBL" id="WJQU01000001">
    <property type="protein sequence ID" value="KAJ6649339.1"/>
    <property type="molecule type" value="Genomic_DNA"/>
</dbReference>
<evidence type="ECO:0000256" key="4">
    <source>
        <dbReference type="SAM" id="SignalP"/>
    </source>
</evidence>
<accession>A0A9Q0NH24</accession>